<evidence type="ECO:0000259" key="1">
    <source>
        <dbReference type="PROSITE" id="PS50846"/>
    </source>
</evidence>
<dbReference type="InterPro" id="IPR036163">
    <property type="entry name" value="HMA_dom_sf"/>
</dbReference>
<dbReference type="PROSITE" id="PS50846">
    <property type="entry name" value="HMA_2"/>
    <property type="match status" value="1"/>
</dbReference>
<name>A0A3S0VML6_9BACI</name>
<dbReference type="GO" id="GO:0046872">
    <property type="term" value="F:metal ion binding"/>
    <property type="evidence" value="ECO:0007669"/>
    <property type="project" value="InterPro"/>
</dbReference>
<dbReference type="OrthoDB" id="2884671at2"/>
<evidence type="ECO:0000313" key="2">
    <source>
        <dbReference type="EMBL" id="RUQ31089.1"/>
    </source>
</evidence>
<proteinExistence type="predicted"/>
<dbReference type="Proteomes" id="UP000267430">
    <property type="component" value="Unassembled WGS sequence"/>
</dbReference>
<accession>A0A3S0VML6</accession>
<dbReference type="RefSeq" id="WP_126863874.1">
    <property type="nucleotide sequence ID" value="NZ_JAUSTX010000020.1"/>
</dbReference>
<dbReference type="EMBL" id="RYZZ01000006">
    <property type="protein sequence ID" value="RUQ31089.1"/>
    <property type="molecule type" value="Genomic_DNA"/>
</dbReference>
<evidence type="ECO:0000313" key="3">
    <source>
        <dbReference type="Proteomes" id="UP000267430"/>
    </source>
</evidence>
<keyword evidence="3" id="KW-1185">Reference proteome</keyword>
<reference evidence="2 3" key="1">
    <citation type="submission" date="2018-12" db="EMBL/GenBank/DDBJ databases">
        <title>Bacillus chawlae sp. nov., Bacillus glennii sp. nov., and Bacillus saganii sp. nov. Isolated from the Vehicle Assembly Building at Kennedy Space Center where the Viking Spacecraft were Assembled.</title>
        <authorList>
            <person name="Seuylemezian A."/>
            <person name="Vaishampayan P."/>
        </authorList>
    </citation>
    <scope>NUCLEOTIDE SEQUENCE [LARGE SCALE GENOMIC DNA]</scope>
    <source>
        <strain evidence="2 3">L5</strain>
    </source>
</reference>
<dbReference type="CDD" id="cd00371">
    <property type="entry name" value="HMA"/>
    <property type="match status" value="1"/>
</dbReference>
<dbReference type="InterPro" id="IPR006121">
    <property type="entry name" value="HMA_dom"/>
</dbReference>
<gene>
    <name evidence="2" type="ORF">ELQ35_05790</name>
</gene>
<organism evidence="2 3">
    <name type="scientific">Peribacillus cavernae</name>
    <dbReference type="NCBI Taxonomy" id="1674310"/>
    <lineage>
        <taxon>Bacteria</taxon>
        <taxon>Bacillati</taxon>
        <taxon>Bacillota</taxon>
        <taxon>Bacilli</taxon>
        <taxon>Bacillales</taxon>
        <taxon>Bacillaceae</taxon>
        <taxon>Peribacillus</taxon>
    </lineage>
</organism>
<feature type="domain" description="HMA" evidence="1">
    <location>
        <begin position="5"/>
        <end position="71"/>
    </location>
</feature>
<dbReference type="Gene3D" id="3.30.70.100">
    <property type="match status" value="1"/>
</dbReference>
<comment type="caution">
    <text evidence="2">The sequence shown here is derived from an EMBL/GenBank/DDBJ whole genome shotgun (WGS) entry which is preliminary data.</text>
</comment>
<sequence length="77" mass="8582">MNRNEEAVVVVKSMQNQVDADKVLNVLLGVWGIEGAEVNLYSNKATFTYDNRMASLHDFEQALLDAGYDVTTVSSER</sequence>
<protein>
    <submittedName>
        <fullName evidence="2">Copper chaperone</fullName>
    </submittedName>
</protein>
<dbReference type="AlphaFoldDB" id="A0A3S0VML6"/>
<dbReference type="SUPFAM" id="SSF55008">
    <property type="entry name" value="HMA, heavy metal-associated domain"/>
    <property type="match status" value="1"/>
</dbReference>